<gene>
    <name evidence="1" type="ORF">BCV71DRAFT_234644</name>
</gene>
<dbReference type="Proteomes" id="UP000242381">
    <property type="component" value="Unassembled WGS sequence"/>
</dbReference>
<organism evidence="1 2">
    <name type="scientific">Rhizopus microsporus</name>
    <dbReference type="NCBI Taxonomy" id="58291"/>
    <lineage>
        <taxon>Eukaryota</taxon>
        <taxon>Fungi</taxon>
        <taxon>Fungi incertae sedis</taxon>
        <taxon>Mucoromycota</taxon>
        <taxon>Mucoromycotina</taxon>
        <taxon>Mucoromycetes</taxon>
        <taxon>Mucorales</taxon>
        <taxon>Mucorineae</taxon>
        <taxon>Rhizopodaceae</taxon>
        <taxon>Rhizopus</taxon>
    </lineage>
</organism>
<sequence length="215" mass="24694">MMSKKKTSFVQVAAKRGTRLQGLPYAQIEISTQNLWYSISQLVLGKTPTRSRFQTASLAAGKVSQVDTKDPIARYSQCLNSACTEVATCYNNMIVECFQSKFMSYVVCTIRMSVNQKEPPYILSVKPFERAREEQINILINGGKTYYKDRRKKKQGRKKKDSIKFKRHRAGVAGVLYKALKIRKRQENAIVVTVEELRISRVKRYSLILNILLNE</sequence>
<dbReference type="AlphaFoldDB" id="A0A1X0S366"/>
<name>A0A1X0S366_RHIZD</name>
<accession>A0A1X0S366</accession>
<evidence type="ECO:0000313" key="1">
    <source>
        <dbReference type="EMBL" id="ORE18745.1"/>
    </source>
</evidence>
<proteinExistence type="predicted"/>
<dbReference type="VEuPathDB" id="FungiDB:BCV72DRAFT_181144"/>
<evidence type="ECO:0000313" key="2">
    <source>
        <dbReference type="Proteomes" id="UP000242381"/>
    </source>
</evidence>
<protein>
    <submittedName>
        <fullName evidence="1">Uncharacterized protein</fullName>
    </submittedName>
</protein>
<dbReference type="EMBL" id="KV921323">
    <property type="protein sequence ID" value="ORE18745.1"/>
    <property type="molecule type" value="Genomic_DNA"/>
</dbReference>
<reference evidence="1 2" key="1">
    <citation type="journal article" date="2016" name="Proc. Natl. Acad. Sci. U.S.A.">
        <title>Lipid metabolic changes in an early divergent fungus govern the establishment of a mutualistic symbiosis with endobacteria.</title>
        <authorList>
            <person name="Lastovetsky O.A."/>
            <person name="Gaspar M.L."/>
            <person name="Mondo S.J."/>
            <person name="LaButti K.M."/>
            <person name="Sandor L."/>
            <person name="Grigoriev I.V."/>
            <person name="Henry S.A."/>
            <person name="Pawlowska T.E."/>
        </authorList>
    </citation>
    <scope>NUCLEOTIDE SEQUENCE [LARGE SCALE GENOMIC DNA]</scope>
    <source>
        <strain evidence="1 2">ATCC 11559</strain>
    </source>
</reference>